<dbReference type="GeneID" id="106073998"/>
<accession>A0A9W2YRZ9</accession>
<name>A0A9W2YRZ9_BIOGL</name>
<dbReference type="Proteomes" id="UP001165740">
    <property type="component" value="Chromosome 14"/>
</dbReference>
<proteinExistence type="predicted"/>
<dbReference type="RefSeq" id="XP_055865441.1">
    <property type="nucleotide sequence ID" value="XM_056009466.1"/>
</dbReference>
<keyword evidence="1" id="KW-0732">Signal</keyword>
<keyword evidence="2" id="KW-1185">Reference proteome</keyword>
<evidence type="ECO:0000313" key="2">
    <source>
        <dbReference type="Proteomes" id="UP001165740"/>
    </source>
</evidence>
<feature type="signal peptide" evidence="1">
    <location>
        <begin position="1"/>
        <end position="18"/>
    </location>
</feature>
<evidence type="ECO:0000256" key="1">
    <source>
        <dbReference type="SAM" id="SignalP"/>
    </source>
</evidence>
<evidence type="ECO:0000313" key="3">
    <source>
        <dbReference type="RefSeq" id="XP_055865439.1"/>
    </source>
</evidence>
<sequence length="607" mass="69318">MEKPLINSLVLLLQVAFCQHIQLSNYYGNQNCTIINELDRILLHGKVDFTGNIQTPSTVNVDIKRQNNSNFFQHLCFLNVPADCGDNRINYCQCFKTSDQAVYKVVINITAYKANSEADVRAELLYRETSFYSEIRKLPKVYDCSLGLWLLRWLEKAFKPTSSDSDTETESVQLYANDQAIDKFNSNVSTNDTRMTIFSKCADSLANQCTLQLINLVNNSTVKAGLNVLAHSIEVKVDVNLELRYFICNQEKSISFSIFINTAITTRDYAENCHKECTKELIVSLAWITSLFVLLLSIVIAQRSLAWIRIKISKFRFLNRKTKTKTWTRNTQRLLGSENQLIEYRQSNVTRAADENQSFMFGKQTNRLKTTTYAQKMDNVGSRNKQNDQDQKVFRILICKAVLSVCYEDTNLRSLFETMLLLSCEIRIVGNTYGESNVRGVVDIVNRYCQSFGINTVQRNEHSYCTCNKCAYSSKPSDSFAEIFIKTAPVFLNGKANQGAASCVFYHGAKTTTISALTISEKNIETALLKCVTCDQNLINKFECSVYKLNELESKVQETFRAFENEGQIQFSVKFLSAPNTLRQLQADKRFEDLMEMLPLRNVSHGW</sequence>
<evidence type="ECO:0000313" key="4">
    <source>
        <dbReference type="RefSeq" id="XP_055865441.1"/>
    </source>
</evidence>
<dbReference type="RefSeq" id="XP_055865439.1">
    <property type="nucleotide sequence ID" value="XM_056009464.1"/>
</dbReference>
<reference evidence="3 4" key="1">
    <citation type="submission" date="2025-04" db="UniProtKB">
        <authorList>
            <consortium name="RefSeq"/>
        </authorList>
    </citation>
    <scope>IDENTIFICATION</scope>
</reference>
<protein>
    <submittedName>
        <fullName evidence="3 4">Uncharacterized protein LOC106073998 isoform X1</fullName>
    </submittedName>
</protein>
<dbReference type="AlphaFoldDB" id="A0A9W2YRZ9"/>
<organism evidence="2 4">
    <name type="scientific">Biomphalaria glabrata</name>
    <name type="common">Bloodfluke planorb</name>
    <name type="synonym">Freshwater snail</name>
    <dbReference type="NCBI Taxonomy" id="6526"/>
    <lineage>
        <taxon>Eukaryota</taxon>
        <taxon>Metazoa</taxon>
        <taxon>Spiralia</taxon>
        <taxon>Lophotrochozoa</taxon>
        <taxon>Mollusca</taxon>
        <taxon>Gastropoda</taxon>
        <taxon>Heterobranchia</taxon>
        <taxon>Euthyneura</taxon>
        <taxon>Panpulmonata</taxon>
        <taxon>Hygrophila</taxon>
        <taxon>Lymnaeoidea</taxon>
        <taxon>Planorbidae</taxon>
        <taxon>Biomphalaria</taxon>
    </lineage>
</organism>
<gene>
    <name evidence="3 4" type="primary">LOC106073998</name>
</gene>
<feature type="chain" id="PRO_5044702425" evidence="1">
    <location>
        <begin position="19"/>
        <end position="607"/>
    </location>
</feature>